<dbReference type="InParanoid" id="A0A165EUP6"/>
<organism evidence="3 4">
    <name type="scientific">Calocera cornea HHB12733</name>
    <dbReference type="NCBI Taxonomy" id="1353952"/>
    <lineage>
        <taxon>Eukaryota</taxon>
        <taxon>Fungi</taxon>
        <taxon>Dikarya</taxon>
        <taxon>Basidiomycota</taxon>
        <taxon>Agaricomycotina</taxon>
        <taxon>Dacrymycetes</taxon>
        <taxon>Dacrymycetales</taxon>
        <taxon>Dacrymycetaceae</taxon>
        <taxon>Calocera</taxon>
    </lineage>
</organism>
<reference evidence="3 4" key="1">
    <citation type="journal article" date="2016" name="Mol. Biol. Evol.">
        <title>Comparative Genomics of Early-Diverging Mushroom-Forming Fungi Provides Insights into the Origins of Lignocellulose Decay Capabilities.</title>
        <authorList>
            <person name="Nagy L.G."/>
            <person name="Riley R."/>
            <person name="Tritt A."/>
            <person name="Adam C."/>
            <person name="Daum C."/>
            <person name="Floudas D."/>
            <person name="Sun H."/>
            <person name="Yadav J.S."/>
            <person name="Pangilinan J."/>
            <person name="Larsson K.H."/>
            <person name="Matsuura K."/>
            <person name="Barry K."/>
            <person name="Labutti K."/>
            <person name="Kuo R."/>
            <person name="Ohm R.A."/>
            <person name="Bhattacharya S.S."/>
            <person name="Shirouzu T."/>
            <person name="Yoshinaga Y."/>
            <person name="Martin F.M."/>
            <person name="Grigoriev I.V."/>
            <person name="Hibbett D.S."/>
        </authorList>
    </citation>
    <scope>NUCLEOTIDE SEQUENCE [LARGE SCALE GENOMIC DNA]</scope>
    <source>
        <strain evidence="3 4">HHB12733</strain>
    </source>
</reference>
<dbReference type="SUPFAM" id="SSF51430">
    <property type="entry name" value="NAD(P)-linked oxidoreductase"/>
    <property type="match status" value="1"/>
</dbReference>
<dbReference type="InterPro" id="IPR036812">
    <property type="entry name" value="NAD(P)_OxRdtase_dom_sf"/>
</dbReference>
<evidence type="ECO:0000256" key="1">
    <source>
        <dbReference type="ARBA" id="ARBA00023002"/>
    </source>
</evidence>
<name>A0A165EUP6_9BASI</name>
<dbReference type="PRINTS" id="PR00069">
    <property type="entry name" value="ALDKETRDTASE"/>
</dbReference>
<dbReference type="PANTHER" id="PTHR43625">
    <property type="entry name" value="AFLATOXIN B1 ALDEHYDE REDUCTASE"/>
    <property type="match status" value="1"/>
</dbReference>
<keyword evidence="1" id="KW-0560">Oxidoreductase</keyword>
<dbReference type="STRING" id="1353952.A0A165EUP6"/>
<dbReference type="EMBL" id="KV423992">
    <property type="protein sequence ID" value="KZT55558.1"/>
    <property type="molecule type" value="Genomic_DNA"/>
</dbReference>
<dbReference type="PANTHER" id="PTHR43625:SF40">
    <property type="entry name" value="ALDO-KETO REDUCTASE YAKC [NADP(+)]"/>
    <property type="match status" value="1"/>
</dbReference>
<dbReference type="FunCoup" id="A0A165EUP6">
    <property type="interactions" value="314"/>
</dbReference>
<dbReference type="AlphaFoldDB" id="A0A165EUP6"/>
<dbReference type="InterPro" id="IPR023210">
    <property type="entry name" value="NADP_OxRdtase_dom"/>
</dbReference>
<gene>
    <name evidence="3" type="ORF">CALCODRAFT_498438</name>
</gene>
<protein>
    <submittedName>
        <fullName evidence="3">Aldo/keto reductase</fullName>
    </submittedName>
</protein>
<dbReference type="InterPro" id="IPR020471">
    <property type="entry name" value="AKR"/>
</dbReference>
<evidence type="ECO:0000259" key="2">
    <source>
        <dbReference type="Pfam" id="PF00248"/>
    </source>
</evidence>
<dbReference type="InterPro" id="IPR050791">
    <property type="entry name" value="Aldo-Keto_reductase"/>
</dbReference>
<dbReference type="Gene3D" id="3.20.20.100">
    <property type="entry name" value="NADP-dependent oxidoreductase domain"/>
    <property type="match status" value="1"/>
</dbReference>
<feature type="domain" description="NADP-dependent oxidoreductase" evidence="2">
    <location>
        <begin position="17"/>
        <end position="312"/>
    </location>
</feature>
<dbReference type="Proteomes" id="UP000076842">
    <property type="component" value="Unassembled WGS sequence"/>
</dbReference>
<dbReference type="Pfam" id="PF00248">
    <property type="entry name" value="Aldo_ket_red"/>
    <property type="match status" value="1"/>
</dbReference>
<sequence>MPTMPTRKIGDADVSAIGFGAMGIGGVMFGPTGMTMDERLAVLDRAYELGCTFWDTANIYGDSEALMGEWFKRNPTKRADIFLATKFGYVPDGESLGLDLSPKAVEECCEKALKVLGVDVIDLFYAHRVDPKVPIEITVRAMAQLVASGKVRYLGLSECSAQAIRRAHAVHPIAAVQLEYAPITLDIEDPKLGILDTCRELGIAVVPWSPLGKGVLTGQYKSPDEFPEGDVRKYTPRFSAENFPKVLAIADALKRIGEAHSATAGQIALAWILAQGPEFIPIPGTKSIKRLEENVGGAYVTLLPEEVAEIRRLCLESGANDTLRMPEQYVNDAYQDSLPLDEYKP</sequence>
<keyword evidence="4" id="KW-1185">Reference proteome</keyword>
<dbReference type="GO" id="GO:0005737">
    <property type="term" value="C:cytoplasm"/>
    <property type="evidence" value="ECO:0007669"/>
    <property type="project" value="TreeGrafter"/>
</dbReference>
<evidence type="ECO:0000313" key="3">
    <source>
        <dbReference type="EMBL" id="KZT55558.1"/>
    </source>
</evidence>
<evidence type="ECO:0000313" key="4">
    <source>
        <dbReference type="Proteomes" id="UP000076842"/>
    </source>
</evidence>
<dbReference type="OrthoDB" id="37537at2759"/>
<accession>A0A165EUP6</accession>
<proteinExistence type="predicted"/>
<dbReference type="GO" id="GO:0016491">
    <property type="term" value="F:oxidoreductase activity"/>
    <property type="evidence" value="ECO:0007669"/>
    <property type="project" value="UniProtKB-KW"/>
</dbReference>